<protein>
    <submittedName>
        <fullName evidence="3">Uncharacterized protein</fullName>
    </submittedName>
</protein>
<keyword evidence="2" id="KW-0472">Membrane</keyword>
<dbReference type="PANTHER" id="PTHR35280">
    <property type="entry name" value="F17L21.9"/>
    <property type="match status" value="1"/>
</dbReference>
<dbReference type="AlphaFoldDB" id="A0A0D9YSQ0"/>
<keyword evidence="4" id="KW-1185">Reference proteome</keyword>
<reference evidence="3" key="1">
    <citation type="submission" date="2015-04" db="UniProtKB">
        <authorList>
            <consortium name="EnsemblPlants"/>
        </authorList>
    </citation>
    <scope>IDENTIFICATION</scope>
</reference>
<reference evidence="3" key="2">
    <citation type="submission" date="2018-05" db="EMBL/GenBank/DDBJ databases">
        <title>OgluRS3 (Oryza glumaepatula Reference Sequence Version 3).</title>
        <authorList>
            <person name="Zhang J."/>
            <person name="Kudrna D."/>
            <person name="Lee S."/>
            <person name="Talag J."/>
            <person name="Welchert J."/>
            <person name="Wing R.A."/>
        </authorList>
    </citation>
    <scope>NUCLEOTIDE SEQUENCE [LARGE SCALE GENOMIC DNA]</scope>
</reference>
<evidence type="ECO:0000313" key="3">
    <source>
        <dbReference type="EnsemblPlants" id="OGLUM02G18090.1"/>
    </source>
</evidence>
<name>A0A0D9YSQ0_9ORYZ</name>
<feature type="transmembrane region" description="Helical" evidence="2">
    <location>
        <begin position="137"/>
        <end position="155"/>
    </location>
</feature>
<proteinExistence type="predicted"/>
<evidence type="ECO:0000256" key="2">
    <source>
        <dbReference type="SAM" id="Phobius"/>
    </source>
</evidence>
<keyword evidence="2" id="KW-0812">Transmembrane</keyword>
<organism evidence="3">
    <name type="scientific">Oryza glumipatula</name>
    <dbReference type="NCBI Taxonomy" id="40148"/>
    <lineage>
        <taxon>Eukaryota</taxon>
        <taxon>Viridiplantae</taxon>
        <taxon>Streptophyta</taxon>
        <taxon>Embryophyta</taxon>
        <taxon>Tracheophyta</taxon>
        <taxon>Spermatophyta</taxon>
        <taxon>Magnoliopsida</taxon>
        <taxon>Liliopsida</taxon>
        <taxon>Poales</taxon>
        <taxon>Poaceae</taxon>
        <taxon>BOP clade</taxon>
        <taxon>Oryzoideae</taxon>
        <taxon>Oryzeae</taxon>
        <taxon>Oryzinae</taxon>
        <taxon>Oryza</taxon>
    </lineage>
</organism>
<evidence type="ECO:0000313" key="4">
    <source>
        <dbReference type="Proteomes" id="UP000026961"/>
    </source>
</evidence>
<feature type="region of interest" description="Disordered" evidence="1">
    <location>
        <begin position="49"/>
        <end position="81"/>
    </location>
</feature>
<dbReference type="Proteomes" id="UP000026961">
    <property type="component" value="Chromosome 2"/>
</dbReference>
<dbReference type="STRING" id="40148.A0A0D9YSQ0"/>
<dbReference type="HOGENOM" id="CLU_1385908_0_0_1"/>
<dbReference type="EnsemblPlants" id="OGLUM02G18090.1">
    <property type="protein sequence ID" value="OGLUM02G18090.1"/>
    <property type="gene ID" value="OGLUM02G18090"/>
</dbReference>
<evidence type="ECO:0000256" key="1">
    <source>
        <dbReference type="SAM" id="MobiDB-lite"/>
    </source>
</evidence>
<dbReference type="eggNOG" id="ENOG502S42P">
    <property type="taxonomic scope" value="Eukaryota"/>
</dbReference>
<sequence>MTATLNQSMDPETAAFVARDIDAATNGGEVAEERRRKVELVQEAIRELLEEKRMRGERQRRRRRQGGDGGGEEVRRDHEEEEDDLLSSLLSKVDALQNDAALDQAKPNCSHPNSEISKEVKLGDVAKDLNKIKRQNMITHILLGTVIVMTAVWQFNEVSFLLAVKRKLSNPFKSLGDLIKSSLKGRGKPMIEAPPLPPVGVPDVTRNDLPLLLISNGNGNNDD</sequence>
<dbReference type="Gramene" id="OGLUM02G18090.1">
    <property type="protein sequence ID" value="OGLUM02G18090.1"/>
    <property type="gene ID" value="OGLUM02G18090"/>
</dbReference>
<dbReference type="PANTHER" id="PTHR35280:SF1">
    <property type="entry name" value="F17L21.9"/>
    <property type="match status" value="1"/>
</dbReference>
<accession>A0A0D9YSQ0</accession>
<keyword evidence="2" id="KW-1133">Transmembrane helix</keyword>